<evidence type="ECO:0000313" key="3">
    <source>
        <dbReference type="Proteomes" id="UP000636709"/>
    </source>
</evidence>
<feature type="coiled-coil region" evidence="1">
    <location>
        <begin position="1326"/>
        <end position="1384"/>
    </location>
</feature>
<dbReference type="InterPro" id="IPR013181">
    <property type="entry name" value="DUF1719"/>
</dbReference>
<reference evidence="2" key="1">
    <citation type="submission" date="2020-07" db="EMBL/GenBank/DDBJ databases">
        <title>Genome sequence and genetic diversity analysis of an under-domesticated orphan crop, white fonio (Digitaria exilis).</title>
        <authorList>
            <person name="Bennetzen J.L."/>
            <person name="Chen S."/>
            <person name="Ma X."/>
            <person name="Wang X."/>
            <person name="Yssel A.E.J."/>
            <person name="Chaluvadi S.R."/>
            <person name="Johnson M."/>
            <person name="Gangashetty P."/>
            <person name="Hamidou F."/>
            <person name="Sanogo M.D."/>
            <person name="Zwaenepoel A."/>
            <person name="Wallace J."/>
            <person name="Van De Peer Y."/>
            <person name="Van Deynze A."/>
        </authorList>
    </citation>
    <scope>NUCLEOTIDE SEQUENCE</scope>
    <source>
        <tissue evidence="2">Leaves</tissue>
    </source>
</reference>
<dbReference type="OrthoDB" id="678682at2759"/>
<dbReference type="Pfam" id="PF08224">
    <property type="entry name" value="DUF1719"/>
    <property type="match status" value="3"/>
</dbReference>
<dbReference type="PANTHER" id="PTHR33377:SF59">
    <property type="entry name" value="RX N-TERMINAL DOMAIN-CONTAINING PROTEIN"/>
    <property type="match status" value="1"/>
</dbReference>
<accession>A0A835C6J0</accession>
<proteinExistence type="predicted"/>
<evidence type="ECO:0000256" key="1">
    <source>
        <dbReference type="SAM" id="Coils"/>
    </source>
</evidence>
<keyword evidence="3" id="KW-1185">Reference proteome</keyword>
<dbReference type="SMART" id="SM01157">
    <property type="entry name" value="DUF1719"/>
    <property type="match status" value="3"/>
</dbReference>
<comment type="caution">
    <text evidence="2">The sequence shown here is derived from an EMBL/GenBank/DDBJ whole genome shotgun (WGS) entry which is preliminary data.</text>
</comment>
<dbReference type="PANTHER" id="PTHR33377">
    <property type="entry name" value="OS10G0134700 PROTEIN-RELATED"/>
    <property type="match status" value="1"/>
</dbReference>
<sequence>MVASAVAGDTVSRIISSLADRDDDESTENMERLEMAHIKMEAVLHMTEKWQIPNVPLLRWRSKLKRAAQECGDELQRCKQRVIEGQEIRLRVSQSSFPKRIAYATKSFISSITGSSNDESSSSTDVVRRFERFADGANEFLKFVEFSGTPRKYMFFNHLINNLLRGKSLRYRAFQGSKFYYLRIRPMSSPDRGVEAMVAFVYQDFKEPTKAFRLRFMLRLSESTNVFGVISKCMQSVAPHFKFAAEGVMSELTQLPTQDFSWETQSPCGESTYWVNVYNTLTQQFRPNPLCCHQHEQNLSISSRTNNTASSSRLLSILFPEEVISVLLQCHVAISDKHKYTGSSAAEHKGSSYVNSHIPPLKLGVLFLPHDSPEDIETDSESYALEVIGEEVQAIVHRNACLQDIDEKLLPKAIDYLYQNKESKMYRMCLKSRHGTANLCVEKTSARGTMERCAISAEKNCWYGSQLETAMSSGESPRIRDKVEQAEISSRSTWEVGNVTCPETVSQVLSGLVQMYDGKEKLNANKHLERLEMAHIKLEAALGISNTWIITDASLLRWRKKLKRATQECDNTLRKCKERILEKELMEQEVRNSNFPKRIAHATKSFIFSVFTHNDNDLSRSIVQRFEWFADGASEFLRFIELGGTPRRHMPFNSIIRHLFVGKELQHKIFRGKDYPSILLSLVPFSTAEHGMEACLKFIHKDSNAPENNFILGVMLQISESTDIIGIVVKCLQLFPPHFQPIVEAIRKELTQLPTQDFSWVPYVDLWHRKHWENLHSFSTQWFRPDPLCCKQHDQKKLHNRSSIDMVGLPDVSLDSIIEISLQCQVSLSKYNKQHTSLPECENHMPQYLKAGFLFSPHGSSKDKLPEDRSSAISAIFGEDQHCIHTDVTLEQLNETVLPKAMDYFCRNTKATVYQMLWKSKHGTEYIDFEKGTMEMPSVQRTSKGARKRKLDQKHVQDLRDRNRMLARFVNSWVAHAPVWLQGTIMDWIQKEKETHYVIFPQQGRNTTYASILMAEIVSSAVAQETISQILSGLVQKYEEKEKPDARTNLERLEMAHIRLEAALETSEKWQITDGSLLRWRKKLKRAAQECDDTLHKYKHIILEKEQIEQEVSNSSLPNQIVHATKSFALAIFNRDNRELSRSVVKRFEWFADGASEFLRFIELGGTPHCHVTFHSLNKHLFAGKELYYKIVHGKGCPCLLLWLMPFKTADHRIEVVLIFIHKDTGIVFAPHGSSEDMLHMNKTSPMAAIVSGEQNFLHTDITLEQVEKASMRTRRTLEGTRKTKVLQGQGQEFRSRTELVSTAIVQETVSHIISGLAQKFEDNEESNANRNMERLEMAHIRLEAALATSDKWKITDASLLRWRRKLKRAAQECNDTLHKCKQRIIEDEQIEWEDMAGLSDVFLEQGRETLHGCTEIKHENTENFWGC</sequence>
<keyword evidence="1" id="KW-0175">Coiled coil</keyword>
<gene>
    <name evidence="2" type="ORF">HU200_027946</name>
</gene>
<dbReference type="Proteomes" id="UP000636709">
    <property type="component" value="Unassembled WGS sequence"/>
</dbReference>
<organism evidence="2 3">
    <name type="scientific">Digitaria exilis</name>
    <dbReference type="NCBI Taxonomy" id="1010633"/>
    <lineage>
        <taxon>Eukaryota</taxon>
        <taxon>Viridiplantae</taxon>
        <taxon>Streptophyta</taxon>
        <taxon>Embryophyta</taxon>
        <taxon>Tracheophyta</taxon>
        <taxon>Spermatophyta</taxon>
        <taxon>Magnoliopsida</taxon>
        <taxon>Liliopsida</taxon>
        <taxon>Poales</taxon>
        <taxon>Poaceae</taxon>
        <taxon>PACMAD clade</taxon>
        <taxon>Panicoideae</taxon>
        <taxon>Panicodae</taxon>
        <taxon>Paniceae</taxon>
        <taxon>Anthephorinae</taxon>
        <taxon>Digitaria</taxon>
    </lineage>
</organism>
<evidence type="ECO:0000313" key="2">
    <source>
        <dbReference type="EMBL" id="KAF8713960.1"/>
    </source>
</evidence>
<name>A0A835C6J0_9POAL</name>
<dbReference type="EMBL" id="JACEFO010001739">
    <property type="protein sequence ID" value="KAF8713960.1"/>
    <property type="molecule type" value="Genomic_DNA"/>
</dbReference>
<protein>
    <submittedName>
        <fullName evidence="2">Uncharacterized protein</fullName>
    </submittedName>
</protein>